<feature type="transmembrane region" description="Helical" evidence="5">
    <location>
        <begin position="44"/>
        <end position="62"/>
    </location>
</feature>
<evidence type="ECO:0000256" key="2">
    <source>
        <dbReference type="ARBA" id="ARBA00022692"/>
    </source>
</evidence>
<dbReference type="GO" id="GO:0016020">
    <property type="term" value="C:membrane"/>
    <property type="evidence" value="ECO:0007669"/>
    <property type="project" value="UniProtKB-SubCell"/>
</dbReference>
<feature type="transmembrane region" description="Helical" evidence="5">
    <location>
        <begin position="282"/>
        <end position="305"/>
    </location>
</feature>
<dbReference type="InterPro" id="IPR007016">
    <property type="entry name" value="O-antigen_ligase-rel_domated"/>
</dbReference>
<keyword evidence="2 5" id="KW-0812">Transmembrane</keyword>
<dbReference type="Pfam" id="PF04932">
    <property type="entry name" value="Wzy_C"/>
    <property type="match status" value="1"/>
</dbReference>
<protein>
    <recommendedName>
        <fullName evidence="6">O-antigen ligase-related domain-containing protein</fullName>
    </recommendedName>
</protein>
<evidence type="ECO:0000313" key="8">
    <source>
        <dbReference type="Proteomes" id="UP000285286"/>
    </source>
</evidence>
<evidence type="ECO:0000256" key="5">
    <source>
        <dbReference type="SAM" id="Phobius"/>
    </source>
</evidence>
<feature type="transmembrane region" description="Helical" evidence="5">
    <location>
        <begin position="355"/>
        <end position="372"/>
    </location>
</feature>
<feature type="transmembrane region" description="Helical" evidence="5">
    <location>
        <begin position="95"/>
        <end position="115"/>
    </location>
</feature>
<feature type="transmembrane region" description="Helical" evidence="5">
    <location>
        <begin position="384"/>
        <end position="400"/>
    </location>
</feature>
<dbReference type="AlphaFoldDB" id="A0A423D4M0"/>
<organism evidence="7 8">
    <name type="scientific">Pseudomonas vranovensis</name>
    <dbReference type="NCBI Taxonomy" id="321661"/>
    <lineage>
        <taxon>Bacteria</taxon>
        <taxon>Pseudomonadati</taxon>
        <taxon>Pseudomonadota</taxon>
        <taxon>Gammaproteobacteria</taxon>
        <taxon>Pseudomonadales</taxon>
        <taxon>Pseudomonadaceae</taxon>
        <taxon>Pseudomonas</taxon>
    </lineage>
</organism>
<feature type="transmembrane region" description="Helical" evidence="5">
    <location>
        <begin position="12"/>
        <end position="32"/>
    </location>
</feature>
<feature type="domain" description="O-antigen ligase-related" evidence="6">
    <location>
        <begin position="208"/>
        <end position="336"/>
    </location>
</feature>
<dbReference type="Proteomes" id="UP000285286">
    <property type="component" value="Unassembled WGS sequence"/>
</dbReference>
<dbReference type="InterPro" id="IPR051533">
    <property type="entry name" value="WaaL-like"/>
</dbReference>
<dbReference type="EMBL" id="MOAM01000028">
    <property type="protein sequence ID" value="ROL66513.1"/>
    <property type="molecule type" value="Genomic_DNA"/>
</dbReference>
<evidence type="ECO:0000256" key="1">
    <source>
        <dbReference type="ARBA" id="ARBA00004141"/>
    </source>
</evidence>
<reference evidence="7 8" key="1">
    <citation type="submission" date="2016-10" db="EMBL/GenBank/DDBJ databases">
        <title>Comparative genome analysis of multiple Pseudomonas spp. focuses on biocontrol and plant growth promoting traits.</title>
        <authorList>
            <person name="Tao X.-Y."/>
            <person name="Taylor C.G."/>
        </authorList>
    </citation>
    <scope>NUCLEOTIDE SEQUENCE [LARGE SCALE GENOMIC DNA]</scope>
    <source>
        <strain evidence="7 8">15D11</strain>
    </source>
</reference>
<feature type="transmembrane region" description="Helical" evidence="5">
    <location>
        <begin position="204"/>
        <end position="237"/>
    </location>
</feature>
<keyword evidence="8" id="KW-1185">Reference proteome</keyword>
<sequence length="412" mass="46102">MGSYWNDDSRWRYLTGWVLALGLFVLISGKVWLTSGSARNSQVYFFLLLPALIYLVAVVATRRARLPGVCYWVWASYLVWVALSGLWSSGSEVDALALAKRGLFIALFMVAVHMLVDSSPQVFRRVLSGAVIVVALGALATLYFQFYWLDRSFHYRAFRLDRLGIGEFANYRYPVAAGMFHGAIASWAFALAVDRTASLRKAVVWMLVFMVLAAYVLLTYARGAWIALAASCLLAILLQRSRLGWWLFSVGLAVGLVAALIWKDHLLNELLTRRLSGRSPIWEYFFSSMSGSWIAGHGLGTPFAYHWPDGKTVSPHAHSLYLQQVYDSGLVALGLLLAGLGCVMKKAWKMRHDPLVCLALPALCYALIVMLTDVERIYTRPGDYWTIVWLPLAVLLAVSQRGRGLERCTKND</sequence>
<evidence type="ECO:0000313" key="7">
    <source>
        <dbReference type="EMBL" id="ROL66513.1"/>
    </source>
</evidence>
<keyword evidence="3 5" id="KW-1133">Transmembrane helix</keyword>
<evidence type="ECO:0000259" key="6">
    <source>
        <dbReference type="Pfam" id="PF04932"/>
    </source>
</evidence>
<gene>
    <name evidence="7" type="ORF">BHU25_20175</name>
</gene>
<feature type="transmembrane region" description="Helical" evidence="5">
    <location>
        <begin position="171"/>
        <end position="192"/>
    </location>
</feature>
<accession>A0A423D4M0</accession>
<keyword evidence="4 5" id="KW-0472">Membrane</keyword>
<feature type="transmembrane region" description="Helical" evidence="5">
    <location>
        <begin position="243"/>
        <end position="262"/>
    </location>
</feature>
<dbReference type="PANTHER" id="PTHR37422">
    <property type="entry name" value="TEICHURONIC ACID BIOSYNTHESIS PROTEIN TUAE"/>
    <property type="match status" value="1"/>
</dbReference>
<feature type="transmembrane region" description="Helical" evidence="5">
    <location>
        <begin position="325"/>
        <end position="343"/>
    </location>
</feature>
<evidence type="ECO:0000256" key="4">
    <source>
        <dbReference type="ARBA" id="ARBA00023136"/>
    </source>
</evidence>
<comment type="subcellular location">
    <subcellularLocation>
        <location evidence="1">Membrane</location>
        <topology evidence="1">Multi-pass membrane protein</topology>
    </subcellularLocation>
</comment>
<feature type="transmembrane region" description="Helical" evidence="5">
    <location>
        <begin position="127"/>
        <end position="148"/>
    </location>
</feature>
<comment type="caution">
    <text evidence="7">The sequence shown here is derived from an EMBL/GenBank/DDBJ whole genome shotgun (WGS) entry which is preliminary data.</text>
</comment>
<proteinExistence type="predicted"/>
<dbReference type="PANTHER" id="PTHR37422:SF13">
    <property type="entry name" value="LIPOPOLYSACCHARIDE BIOSYNTHESIS PROTEIN PA4999-RELATED"/>
    <property type="match status" value="1"/>
</dbReference>
<name>A0A423D4M0_9PSED</name>
<feature type="transmembrane region" description="Helical" evidence="5">
    <location>
        <begin position="69"/>
        <end position="89"/>
    </location>
</feature>
<dbReference type="RefSeq" id="WP_123567190.1">
    <property type="nucleotide sequence ID" value="NZ_MOAM01000028.1"/>
</dbReference>
<evidence type="ECO:0000256" key="3">
    <source>
        <dbReference type="ARBA" id="ARBA00022989"/>
    </source>
</evidence>